<name>A0ACC0C797_CATRO</name>
<dbReference type="Proteomes" id="UP001060085">
    <property type="component" value="Linkage Group LG01"/>
</dbReference>
<proteinExistence type="predicted"/>
<accession>A0ACC0C797</accession>
<organism evidence="1 2">
    <name type="scientific">Catharanthus roseus</name>
    <name type="common">Madagascar periwinkle</name>
    <name type="synonym">Vinca rosea</name>
    <dbReference type="NCBI Taxonomy" id="4058"/>
    <lineage>
        <taxon>Eukaryota</taxon>
        <taxon>Viridiplantae</taxon>
        <taxon>Streptophyta</taxon>
        <taxon>Embryophyta</taxon>
        <taxon>Tracheophyta</taxon>
        <taxon>Spermatophyta</taxon>
        <taxon>Magnoliopsida</taxon>
        <taxon>eudicotyledons</taxon>
        <taxon>Gunneridae</taxon>
        <taxon>Pentapetalae</taxon>
        <taxon>asterids</taxon>
        <taxon>lamiids</taxon>
        <taxon>Gentianales</taxon>
        <taxon>Apocynaceae</taxon>
        <taxon>Rauvolfioideae</taxon>
        <taxon>Vinceae</taxon>
        <taxon>Catharanthinae</taxon>
        <taxon>Catharanthus</taxon>
    </lineage>
</organism>
<gene>
    <name evidence="1" type="ORF">M9H77_01893</name>
</gene>
<protein>
    <submittedName>
        <fullName evidence="1">Uncharacterized protein</fullName>
    </submittedName>
</protein>
<reference evidence="2" key="1">
    <citation type="journal article" date="2023" name="Nat. Plants">
        <title>Single-cell RNA sequencing provides a high-resolution roadmap for understanding the multicellular compartmentation of specialized metabolism.</title>
        <authorList>
            <person name="Sun S."/>
            <person name="Shen X."/>
            <person name="Li Y."/>
            <person name="Li Y."/>
            <person name="Wang S."/>
            <person name="Li R."/>
            <person name="Zhang H."/>
            <person name="Shen G."/>
            <person name="Guo B."/>
            <person name="Wei J."/>
            <person name="Xu J."/>
            <person name="St-Pierre B."/>
            <person name="Chen S."/>
            <person name="Sun C."/>
        </authorList>
    </citation>
    <scope>NUCLEOTIDE SEQUENCE [LARGE SCALE GENOMIC DNA]</scope>
</reference>
<evidence type="ECO:0000313" key="2">
    <source>
        <dbReference type="Proteomes" id="UP001060085"/>
    </source>
</evidence>
<comment type="caution">
    <text evidence="1">The sequence shown here is derived from an EMBL/GenBank/DDBJ whole genome shotgun (WGS) entry which is preliminary data.</text>
</comment>
<evidence type="ECO:0000313" key="1">
    <source>
        <dbReference type="EMBL" id="KAI5680666.1"/>
    </source>
</evidence>
<dbReference type="EMBL" id="CM044701">
    <property type="protein sequence ID" value="KAI5680666.1"/>
    <property type="molecule type" value="Genomic_DNA"/>
</dbReference>
<sequence length="102" mass="10937">MPWKIHSQGFSNSSAASNESSSSCPAARIPSEINHFLARVCSSGLSQVTNNLRGSRNFIIQNPPSSSEHLTNDIVHYNTTNIDPNLGSTSTVGLKELPIMAP</sequence>
<keyword evidence="2" id="KW-1185">Reference proteome</keyword>